<sequence length="260" mass="29127">MRSDRSDRRVEVFRHAIIATMSLIPVFGIQFLFLIYRPRYWPPYEIIVAIFESSQGTLVAVLYCFTTKEVKNEFRSVLRTGRSEQGFFQMQTKYLPTGTTNSVKFAMTILPPPLSPPPSQQQQQQQQQPAVVAATPEATTVAITAATTTSATIACDHIPGRTATTRCRMLCGRHSLTRSKPGRADVIEEIETSTNRRDSCLSRTTQRSYADSMTTSIVSQHKLELRKNSLVRTMAHNLDTSSPETAELIPPDGGSRKMRI</sequence>
<evidence type="ECO:0008006" key="9">
    <source>
        <dbReference type="Google" id="ProtNLM"/>
    </source>
</evidence>
<evidence type="ECO:0000313" key="8">
    <source>
        <dbReference type="Proteomes" id="UP001208570"/>
    </source>
</evidence>
<feature type="transmembrane region" description="Helical" evidence="6">
    <location>
        <begin position="12"/>
        <end position="34"/>
    </location>
</feature>
<dbReference type="Gene3D" id="1.20.1070.10">
    <property type="entry name" value="Rhodopsin 7-helix transmembrane proteins"/>
    <property type="match status" value="1"/>
</dbReference>
<dbReference type="Proteomes" id="UP001208570">
    <property type="component" value="Unassembled WGS sequence"/>
</dbReference>
<evidence type="ECO:0000313" key="7">
    <source>
        <dbReference type="EMBL" id="KAK2161021.1"/>
    </source>
</evidence>
<dbReference type="AlphaFoldDB" id="A0AAD9NAH1"/>
<comment type="caution">
    <text evidence="7">The sequence shown here is derived from an EMBL/GenBank/DDBJ whole genome shotgun (WGS) entry which is preliminary data.</text>
</comment>
<comment type="subcellular location">
    <subcellularLocation>
        <location evidence="1">Membrane</location>
        <topology evidence="1">Multi-pass membrane protein</topology>
    </subcellularLocation>
</comment>
<dbReference type="InterPro" id="IPR000832">
    <property type="entry name" value="GPCR_2_secretin-like"/>
</dbReference>
<keyword evidence="3 6" id="KW-1133">Transmembrane helix</keyword>
<feature type="compositionally biased region" description="Pro residues" evidence="5">
    <location>
        <begin position="110"/>
        <end position="119"/>
    </location>
</feature>
<dbReference type="EMBL" id="JAODUP010000122">
    <property type="protein sequence ID" value="KAK2161021.1"/>
    <property type="molecule type" value="Genomic_DNA"/>
</dbReference>
<keyword evidence="8" id="KW-1185">Reference proteome</keyword>
<feature type="transmembrane region" description="Helical" evidence="6">
    <location>
        <begin position="46"/>
        <end position="65"/>
    </location>
</feature>
<dbReference type="PANTHER" id="PTHR45620:SF42">
    <property type="entry name" value="G-PROTEIN COUPLED RECEPTOR SEB-2"/>
    <property type="match status" value="1"/>
</dbReference>
<evidence type="ECO:0000256" key="4">
    <source>
        <dbReference type="ARBA" id="ARBA00023136"/>
    </source>
</evidence>
<dbReference type="PRINTS" id="PR00249">
    <property type="entry name" value="GPCRSECRETIN"/>
</dbReference>
<proteinExistence type="predicted"/>
<dbReference type="InterPro" id="IPR050332">
    <property type="entry name" value="GPCR_2"/>
</dbReference>
<name>A0AAD9NAH1_9ANNE</name>
<accession>A0AAD9NAH1</accession>
<evidence type="ECO:0000256" key="6">
    <source>
        <dbReference type="SAM" id="Phobius"/>
    </source>
</evidence>
<evidence type="ECO:0000256" key="5">
    <source>
        <dbReference type="SAM" id="MobiDB-lite"/>
    </source>
</evidence>
<gene>
    <name evidence="7" type="ORF">LSH36_122g01002</name>
</gene>
<dbReference type="GO" id="GO:0005886">
    <property type="term" value="C:plasma membrane"/>
    <property type="evidence" value="ECO:0007669"/>
    <property type="project" value="TreeGrafter"/>
</dbReference>
<evidence type="ECO:0000256" key="2">
    <source>
        <dbReference type="ARBA" id="ARBA00022692"/>
    </source>
</evidence>
<dbReference type="PANTHER" id="PTHR45620">
    <property type="entry name" value="PDF RECEPTOR-LIKE PROTEIN-RELATED"/>
    <property type="match status" value="1"/>
</dbReference>
<dbReference type="GO" id="GO:0008528">
    <property type="term" value="F:G protein-coupled peptide receptor activity"/>
    <property type="evidence" value="ECO:0007669"/>
    <property type="project" value="TreeGrafter"/>
</dbReference>
<reference evidence="7" key="1">
    <citation type="journal article" date="2023" name="Mol. Biol. Evol.">
        <title>Third-Generation Sequencing Reveals the Adaptive Role of the Epigenome in Three Deep-Sea Polychaetes.</title>
        <authorList>
            <person name="Perez M."/>
            <person name="Aroh O."/>
            <person name="Sun Y."/>
            <person name="Lan Y."/>
            <person name="Juniper S.K."/>
            <person name="Young C.R."/>
            <person name="Angers B."/>
            <person name="Qian P.Y."/>
        </authorList>
    </citation>
    <scope>NUCLEOTIDE SEQUENCE</scope>
    <source>
        <strain evidence="7">P08H-3</strain>
    </source>
</reference>
<keyword evidence="2 6" id="KW-0812">Transmembrane</keyword>
<keyword evidence="4 6" id="KW-0472">Membrane</keyword>
<evidence type="ECO:0000256" key="1">
    <source>
        <dbReference type="ARBA" id="ARBA00004141"/>
    </source>
</evidence>
<organism evidence="7 8">
    <name type="scientific">Paralvinella palmiformis</name>
    <dbReference type="NCBI Taxonomy" id="53620"/>
    <lineage>
        <taxon>Eukaryota</taxon>
        <taxon>Metazoa</taxon>
        <taxon>Spiralia</taxon>
        <taxon>Lophotrochozoa</taxon>
        <taxon>Annelida</taxon>
        <taxon>Polychaeta</taxon>
        <taxon>Sedentaria</taxon>
        <taxon>Canalipalpata</taxon>
        <taxon>Terebellida</taxon>
        <taxon>Terebelliformia</taxon>
        <taxon>Alvinellidae</taxon>
        <taxon>Paralvinella</taxon>
    </lineage>
</organism>
<protein>
    <recommendedName>
        <fullName evidence="9">G-protein coupled receptors family 2 profile 2 domain-containing protein</fullName>
    </recommendedName>
</protein>
<evidence type="ECO:0000256" key="3">
    <source>
        <dbReference type="ARBA" id="ARBA00022989"/>
    </source>
</evidence>
<feature type="region of interest" description="Disordered" evidence="5">
    <location>
        <begin position="110"/>
        <end position="129"/>
    </location>
</feature>
<dbReference type="GO" id="GO:0007188">
    <property type="term" value="P:adenylate cyclase-modulating G protein-coupled receptor signaling pathway"/>
    <property type="evidence" value="ECO:0007669"/>
    <property type="project" value="TreeGrafter"/>
</dbReference>
<feature type="compositionally biased region" description="Low complexity" evidence="5">
    <location>
        <begin position="120"/>
        <end position="129"/>
    </location>
</feature>